<feature type="domain" description="FlgD/Vpr Ig-like" evidence="7">
    <location>
        <begin position="130"/>
        <end position="197"/>
    </location>
</feature>
<organism evidence="9 10">
    <name type="scientific">Arsenophonus nasoniae</name>
    <name type="common">son-killer infecting Nasonia vitripennis</name>
    <dbReference type="NCBI Taxonomy" id="638"/>
    <lineage>
        <taxon>Bacteria</taxon>
        <taxon>Pseudomonadati</taxon>
        <taxon>Pseudomonadota</taxon>
        <taxon>Gammaproteobacteria</taxon>
        <taxon>Enterobacterales</taxon>
        <taxon>Morganellaceae</taxon>
        <taxon>Arsenophonus</taxon>
    </lineage>
</organism>
<name>A0AA95K7M9_9GAMM</name>
<protein>
    <recommendedName>
        <fullName evidence="2 5">Basal-body rod modification protein FlgD</fullName>
    </recommendedName>
</protein>
<dbReference type="Gene3D" id="2.30.30.910">
    <property type="match status" value="1"/>
</dbReference>
<keyword evidence="9" id="KW-0966">Cell projection</keyword>
<evidence type="ECO:0000256" key="2">
    <source>
        <dbReference type="ARBA" id="ARBA00016013"/>
    </source>
</evidence>
<dbReference type="InterPro" id="IPR025965">
    <property type="entry name" value="FlgD/Vpr_Ig-like"/>
</dbReference>
<keyword evidence="9" id="KW-0969">Cilium</keyword>
<keyword evidence="3 5" id="KW-1005">Bacterial flagellum biogenesis</keyword>
<dbReference type="InterPro" id="IPR025963">
    <property type="entry name" value="FLgD_Tudor"/>
</dbReference>
<evidence type="ECO:0000256" key="6">
    <source>
        <dbReference type="SAM" id="MobiDB-lite"/>
    </source>
</evidence>
<dbReference type="Pfam" id="PF13861">
    <property type="entry name" value="FLgD_tudor"/>
    <property type="match status" value="1"/>
</dbReference>
<dbReference type="EMBL" id="CP123504">
    <property type="protein sequence ID" value="WGM02722.1"/>
    <property type="molecule type" value="Genomic_DNA"/>
</dbReference>
<proteinExistence type="inferred from homology"/>
<evidence type="ECO:0000256" key="5">
    <source>
        <dbReference type="RuleBase" id="RU362076"/>
    </source>
</evidence>
<evidence type="ECO:0000313" key="9">
    <source>
        <dbReference type="EMBL" id="WGM02722.1"/>
    </source>
</evidence>
<dbReference type="Gene3D" id="2.60.40.4070">
    <property type="match status" value="1"/>
</dbReference>
<gene>
    <name evidence="9" type="ORF">QE210_06505</name>
</gene>
<dbReference type="AlphaFoldDB" id="A0AA95K7M9"/>
<evidence type="ECO:0000256" key="3">
    <source>
        <dbReference type="ARBA" id="ARBA00022795"/>
    </source>
</evidence>
<comment type="similarity">
    <text evidence="1 5">Belongs to the FlgD family.</text>
</comment>
<keyword evidence="9" id="KW-0282">Flagellum</keyword>
<accession>A0AA95K7M9</accession>
<evidence type="ECO:0000256" key="4">
    <source>
        <dbReference type="ARBA" id="ARBA00024746"/>
    </source>
</evidence>
<feature type="domain" description="FlgD Tudor-like" evidence="8">
    <location>
        <begin position="89"/>
        <end position="237"/>
    </location>
</feature>
<dbReference type="GO" id="GO:0044781">
    <property type="term" value="P:bacterial-type flagellum organization"/>
    <property type="evidence" value="ECO:0007669"/>
    <property type="project" value="UniProtKB-UniRule"/>
</dbReference>
<reference evidence="9" key="1">
    <citation type="submission" date="2023-04" db="EMBL/GenBank/DDBJ databases">
        <title>Genome dynamics across the evolutionary transition to endosymbiosis.</title>
        <authorList>
            <person name="Siozios S."/>
            <person name="Nadal-Jimenez P."/>
            <person name="Azagi T."/>
            <person name="Sprong H."/>
            <person name="Frost C.L."/>
            <person name="Parratt S.R."/>
            <person name="Taylor G."/>
            <person name="Brettell L."/>
            <person name="Lew K.C."/>
            <person name="Croft L."/>
            <person name="King K.C."/>
            <person name="Brockhurst M.A."/>
            <person name="Hypsa V."/>
            <person name="Novakova E."/>
            <person name="Darby A.C."/>
            <person name="Hurst G.D.D."/>
        </authorList>
    </citation>
    <scope>NUCLEOTIDE SEQUENCE</scope>
    <source>
        <strain evidence="9">APv</strain>
    </source>
</reference>
<dbReference type="Proteomes" id="UP001177595">
    <property type="component" value="Chromosome"/>
</dbReference>
<feature type="region of interest" description="Disordered" evidence="6">
    <location>
        <begin position="1"/>
        <end position="29"/>
    </location>
</feature>
<evidence type="ECO:0000313" key="10">
    <source>
        <dbReference type="Proteomes" id="UP001177595"/>
    </source>
</evidence>
<dbReference type="RefSeq" id="WP_280625895.1">
    <property type="nucleotide sequence ID" value="NZ_CP123504.1"/>
</dbReference>
<evidence type="ECO:0000256" key="1">
    <source>
        <dbReference type="ARBA" id="ARBA00010577"/>
    </source>
</evidence>
<evidence type="ECO:0000259" key="7">
    <source>
        <dbReference type="Pfam" id="PF13860"/>
    </source>
</evidence>
<dbReference type="Pfam" id="PF03963">
    <property type="entry name" value="FlgD"/>
    <property type="match status" value="1"/>
</dbReference>
<feature type="compositionally biased region" description="Polar residues" evidence="6">
    <location>
        <begin position="1"/>
        <end position="13"/>
    </location>
</feature>
<comment type="function">
    <text evidence="4 5">Required for flagellar hook formation. May act as a scaffolding protein.</text>
</comment>
<dbReference type="Pfam" id="PF13860">
    <property type="entry name" value="FlgD_ig"/>
    <property type="match status" value="1"/>
</dbReference>
<dbReference type="InterPro" id="IPR005648">
    <property type="entry name" value="FlgD"/>
</dbReference>
<sequence length="240" mass="25746">MGVVNSINESLDNSRVGAPASQQNIKKKGSDDIQNNFLTLLLTQMKNQDPTNPMQNNELTTQLAQISTVQGVEKLNETVSGLTGQLHASQALNATKLVGQGVMIAGNKITLYEKQNAQATASGTNETFFTPFGFELIRPADKVTVTISDKTGRIVKTMEHEQGFKPDVYHASWDGKDNDGNPLPVGSYQFTVTATTAQGQVHVKSLNYALVNGVTNGAEGVLLDVGLGNSVSLDEIRQVL</sequence>
<evidence type="ECO:0000259" key="8">
    <source>
        <dbReference type="Pfam" id="PF13861"/>
    </source>
</evidence>